<name>A0A3M4QRG6_9PSED</name>
<dbReference type="Proteomes" id="UP000277179">
    <property type="component" value="Unassembled WGS sequence"/>
</dbReference>
<reference evidence="1 2" key="1">
    <citation type="submission" date="2018-08" db="EMBL/GenBank/DDBJ databases">
        <title>Recombination of ecologically and evolutionarily significant loci maintains genetic cohesion in the Pseudomonas syringae species complex.</title>
        <authorList>
            <person name="Dillon M."/>
            <person name="Thakur S."/>
            <person name="Almeida R.N.D."/>
            <person name="Weir B.S."/>
            <person name="Guttman D.S."/>
        </authorList>
    </citation>
    <scope>NUCLEOTIDE SEQUENCE [LARGE SCALE GENOMIC DNA]</scope>
    <source>
        <strain evidence="1 2">ICMP 11288</strain>
    </source>
</reference>
<dbReference type="AlphaFoldDB" id="A0A3M4QRG6"/>
<protein>
    <submittedName>
        <fullName evidence="1">Uncharacterized protein</fullName>
    </submittedName>
</protein>
<proteinExistence type="predicted"/>
<evidence type="ECO:0000313" key="1">
    <source>
        <dbReference type="EMBL" id="RMQ93001.1"/>
    </source>
</evidence>
<sequence length="69" mass="7870">MAAMGSSLPIMVTKRAGQIECKRVVKWSAVFQLVFQLKTKTDINLINQYFTERIQITPAHKFEESTKPA</sequence>
<evidence type="ECO:0000313" key="2">
    <source>
        <dbReference type="Proteomes" id="UP000277179"/>
    </source>
</evidence>
<dbReference type="EMBL" id="RBRL01000025">
    <property type="protein sequence ID" value="RMQ93001.1"/>
    <property type="molecule type" value="Genomic_DNA"/>
</dbReference>
<accession>A0A3M4QRG6</accession>
<comment type="caution">
    <text evidence="1">The sequence shown here is derived from an EMBL/GenBank/DDBJ whole genome shotgun (WGS) entry which is preliminary data.</text>
</comment>
<organism evidence="1 2">
    <name type="scientific">Pseudomonas salomonii</name>
    <dbReference type="NCBI Taxonomy" id="191391"/>
    <lineage>
        <taxon>Bacteria</taxon>
        <taxon>Pseudomonadati</taxon>
        <taxon>Pseudomonadota</taxon>
        <taxon>Gammaproteobacteria</taxon>
        <taxon>Pseudomonadales</taxon>
        <taxon>Pseudomonadaceae</taxon>
        <taxon>Pseudomonas</taxon>
    </lineage>
</organism>
<gene>
    <name evidence="1" type="ORF">ALP97_00335</name>
</gene>